<dbReference type="SUPFAM" id="SSF55811">
    <property type="entry name" value="Nudix"/>
    <property type="match status" value="1"/>
</dbReference>
<evidence type="ECO:0000313" key="6">
    <source>
        <dbReference type="EMBL" id="EYD77648.1"/>
    </source>
</evidence>
<dbReference type="CDD" id="cd04666">
    <property type="entry name" value="NUDIX_DIPP2_like_Nudt4"/>
    <property type="match status" value="1"/>
</dbReference>
<feature type="domain" description="Nudix hydrolase" evidence="5">
    <location>
        <begin position="22"/>
        <end position="151"/>
    </location>
</feature>
<dbReference type="Pfam" id="PF00293">
    <property type="entry name" value="NUDIX"/>
    <property type="match status" value="1"/>
</dbReference>
<protein>
    <submittedName>
        <fullName evidence="6">NUDIX hydrolase</fullName>
    </submittedName>
</protein>
<accession>A0A017HU33</accession>
<dbReference type="InterPro" id="IPR015797">
    <property type="entry name" value="NUDIX_hydrolase-like_dom_sf"/>
</dbReference>
<keyword evidence="7" id="KW-1185">Reference proteome</keyword>
<evidence type="ECO:0000313" key="7">
    <source>
        <dbReference type="Proteomes" id="UP000019666"/>
    </source>
</evidence>
<keyword evidence="4" id="KW-0460">Magnesium</keyword>
<dbReference type="InterPro" id="IPR047198">
    <property type="entry name" value="DDP-like_NUDIX"/>
</dbReference>
<gene>
    <name evidence="6" type="ORF">Rumeso_00814</name>
</gene>
<evidence type="ECO:0000256" key="1">
    <source>
        <dbReference type="ARBA" id="ARBA00001946"/>
    </source>
</evidence>
<dbReference type="GO" id="GO:0005737">
    <property type="term" value="C:cytoplasm"/>
    <property type="evidence" value="ECO:0007669"/>
    <property type="project" value="TreeGrafter"/>
</dbReference>
<dbReference type="PANTHER" id="PTHR12629">
    <property type="entry name" value="DIPHOSPHOINOSITOL POLYPHOSPHATE PHOSPHOHYDROLASE"/>
    <property type="match status" value="1"/>
</dbReference>
<dbReference type="EMBL" id="AOSK01000024">
    <property type="protein sequence ID" value="EYD77648.1"/>
    <property type="molecule type" value="Genomic_DNA"/>
</dbReference>
<comment type="cofactor">
    <cofactor evidence="1">
        <name>Mg(2+)</name>
        <dbReference type="ChEBI" id="CHEBI:18420"/>
    </cofactor>
</comment>
<organism evidence="6 7">
    <name type="scientific">Rubellimicrobium mesophilum DSM 19309</name>
    <dbReference type="NCBI Taxonomy" id="442562"/>
    <lineage>
        <taxon>Bacteria</taxon>
        <taxon>Pseudomonadati</taxon>
        <taxon>Pseudomonadota</taxon>
        <taxon>Alphaproteobacteria</taxon>
        <taxon>Rhodobacterales</taxon>
        <taxon>Roseobacteraceae</taxon>
        <taxon>Rubellimicrobium</taxon>
    </lineage>
</organism>
<keyword evidence="2" id="KW-0479">Metal-binding</keyword>
<proteinExistence type="predicted"/>
<dbReference type="PATRIC" id="fig|442562.3.peg.808"/>
<dbReference type="GO" id="GO:0016462">
    <property type="term" value="F:pyrophosphatase activity"/>
    <property type="evidence" value="ECO:0007669"/>
    <property type="project" value="InterPro"/>
</dbReference>
<comment type="caution">
    <text evidence="6">The sequence shown here is derived from an EMBL/GenBank/DDBJ whole genome shotgun (WGS) entry which is preliminary data.</text>
</comment>
<dbReference type="InterPro" id="IPR000086">
    <property type="entry name" value="NUDIX_hydrolase_dom"/>
</dbReference>
<dbReference type="HOGENOM" id="CLU_037162_8_1_5"/>
<evidence type="ECO:0000259" key="5">
    <source>
        <dbReference type="PROSITE" id="PS51462"/>
    </source>
</evidence>
<dbReference type="RefSeq" id="WP_037281708.1">
    <property type="nucleotide sequence ID" value="NZ_KK088593.1"/>
</dbReference>
<reference evidence="6 7" key="1">
    <citation type="submission" date="2013-02" db="EMBL/GenBank/DDBJ databases">
        <authorList>
            <person name="Fiebig A."/>
            <person name="Goeker M."/>
            <person name="Klenk H.-P.P."/>
        </authorList>
    </citation>
    <scope>NUCLEOTIDE SEQUENCE [LARGE SCALE GENOMIC DNA]</scope>
    <source>
        <strain evidence="6 7">DSM 19309</strain>
    </source>
</reference>
<dbReference type="AlphaFoldDB" id="A0A017HU33"/>
<dbReference type="PANTHER" id="PTHR12629:SF0">
    <property type="entry name" value="DIPHOSPHOINOSITOL-POLYPHOSPHATE DIPHOSPHATASE"/>
    <property type="match status" value="1"/>
</dbReference>
<keyword evidence="3 6" id="KW-0378">Hydrolase</keyword>
<sequence>MSLVRPIPSQGRAPLRHTQPQLAQLAALCWRKGEHGREVLLVTSSNGRWILPKGWPIEGKSPSEAALTEAWEEGGVVRGKASRKPLGAYMATKRTPQGDDVPCLLKVYAIKVREEAHDYPEAHRRDRVWVSPEKAAWMVDEEGLRDILRTF</sequence>
<name>A0A017HU33_9RHOB</name>
<dbReference type="STRING" id="442562.Rumeso_00814"/>
<dbReference type="Proteomes" id="UP000019666">
    <property type="component" value="Unassembled WGS sequence"/>
</dbReference>
<evidence type="ECO:0000256" key="2">
    <source>
        <dbReference type="ARBA" id="ARBA00022723"/>
    </source>
</evidence>
<dbReference type="Gene3D" id="3.90.79.10">
    <property type="entry name" value="Nucleoside Triphosphate Pyrophosphohydrolase"/>
    <property type="match status" value="1"/>
</dbReference>
<evidence type="ECO:0000256" key="3">
    <source>
        <dbReference type="ARBA" id="ARBA00022801"/>
    </source>
</evidence>
<evidence type="ECO:0000256" key="4">
    <source>
        <dbReference type="ARBA" id="ARBA00022842"/>
    </source>
</evidence>
<dbReference type="OrthoDB" id="7066910at2"/>
<dbReference type="PROSITE" id="PS51462">
    <property type="entry name" value="NUDIX"/>
    <property type="match status" value="1"/>
</dbReference>
<dbReference type="GO" id="GO:0046872">
    <property type="term" value="F:metal ion binding"/>
    <property type="evidence" value="ECO:0007669"/>
    <property type="project" value="UniProtKB-KW"/>
</dbReference>